<dbReference type="AlphaFoldDB" id="A0ABD3PFW2"/>
<protein>
    <submittedName>
        <fullName evidence="2">Uncharacterized protein</fullName>
    </submittedName>
</protein>
<keyword evidence="3" id="KW-1185">Reference proteome</keyword>
<evidence type="ECO:0000313" key="3">
    <source>
        <dbReference type="Proteomes" id="UP001530400"/>
    </source>
</evidence>
<dbReference type="EMBL" id="JALLPJ020000635">
    <property type="protein sequence ID" value="KAL3786802.1"/>
    <property type="molecule type" value="Genomic_DNA"/>
</dbReference>
<name>A0ABD3PFW2_9STRA</name>
<feature type="chain" id="PRO_5044773706" evidence="1">
    <location>
        <begin position="19"/>
        <end position="215"/>
    </location>
</feature>
<keyword evidence="1" id="KW-0732">Signal</keyword>
<sequence length="215" mass="23656">MRVPILLLTALSPQTALSFITPSVVRHASRVDALPTVDEVANDDFMKQLGHTSQIIPLLHSKSPGVPAPELLAVLQQQFSHSDGIRGFFAVYLTSPESLEDEVPSVLVEAVKGADPKVMVPLACMNVVMPTAMTIIHQDAELKECARKTAENGKKILNLLKGTELVIDNCMAIDRVCADLDGDDELFLYWNKFFQNYKYGHDEKEAIGMAVAEFC</sequence>
<dbReference type="Proteomes" id="UP001530400">
    <property type="component" value="Unassembled WGS sequence"/>
</dbReference>
<evidence type="ECO:0000313" key="2">
    <source>
        <dbReference type="EMBL" id="KAL3786802.1"/>
    </source>
</evidence>
<evidence type="ECO:0000256" key="1">
    <source>
        <dbReference type="SAM" id="SignalP"/>
    </source>
</evidence>
<accession>A0ABD3PFW2</accession>
<gene>
    <name evidence="2" type="ORF">ACHAWO_011613</name>
</gene>
<comment type="caution">
    <text evidence="2">The sequence shown here is derived from an EMBL/GenBank/DDBJ whole genome shotgun (WGS) entry which is preliminary data.</text>
</comment>
<reference evidence="2 3" key="1">
    <citation type="submission" date="2024-10" db="EMBL/GenBank/DDBJ databases">
        <title>Updated reference genomes for cyclostephanoid diatoms.</title>
        <authorList>
            <person name="Roberts W.R."/>
            <person name="Alverson A.J."/>
        </authorList>
    </citation>
    <scope>NUCLEOTIDE SEQUENCE [LARGE SCALE GENOMIC DNA]</scope>
    <source>
        <strain evidence="2 3">AJA010-31</strain>
    </source>
</reference>
<proteinExistence type="predicted"/>
<feature type="signal peptide" evidence="1">
    <location>
        <begin position="1"/>
        <end position="18"/>
    </location>
</feature>
<organism evidence="2 3">
    <name type="scientific">Cyclotella atomus</name>
    <dbReference type="NCBI Taxonomy" id="382360"/>
    <lineage>
        <taxon>Eukaryota</taxon>
        <taxon>Sar</taxon>
        <taxon>Stramenopiles</taxon>
        <taxon>Ochrophyta</taxon>
        <taxon>Bacillariophyta</taxon>
        <taxon>Coscinodiscophyceae</taxon>
        <taxon>Thalassiosirophycidae</taxon>
        <taxon>Stephanodiscales</taxon>
        <taxon>Stephanodiscaceae</taxon>
        <taxon>Cyclotella</taxon>
    </lineage>
</organism>